<evidence type="ECO:0000256" key="2">
    <source>
        <dbReference type="SAM" id="Phobius"/>
    </source>
</evidence>
<gene>
    <name evidence="3" type="ORF">NEZAVI_LOCUS6207</name>
</gene>
<reference evidence="3" key="1">
    <citation type="submission" date="2022-01" db="EMBL/GenBank/DDBJ databases">
        <authorList>
            <person name="King R."/>
        </authorList>
    </citation>
    <scope>NUCLEOTIDE SEQUENCE</scope>
</reference>
<protein>
    <submittedName>
        <fullName evidence="3">Uncharacterized protein</fullName>
    </submittedName>
</protein>
<keyword evidence="2" id="KW-1133">Transmembrane helix</keyword>
<feature type="region of interest" description="Disordered" evidence="1">
    <location>
        <begin position="1"/>
        <end position="27"/>
    </location>
</feature>
<proteinExistence type="predicted"/>
<keyword evidence="2" id="KW-0472">Membrane</keyword>
<keyword evidence="4" id="KW-1185">Reference proteome</keyword>
<evidence type="ECO:0000313" key="3">
    <source>
        <dbReference type="EMBL" id="CAH1396066.1"/>
    </source>
</evidence>
<name>A0A9P0H657_NEZVI</name>
<keyword evidence="2" id="KW-0812">Transmembrane</keyword>
<dbReference type="Proteomes" id="UP001152798">
    <property type="component" value="Chromosome 3"/>
</dbReference>
<feature type="transmembrane region" description="Helical" evidence="2">
    <location>
        <begin position="50"/>
        <end position="69"/>
    </location>
</feature>
<evidence type="ECO:0000256" key="1">
    <source>
        <dbReference type="SAM" id="MobiDB-lite"/>
    </source>
</evidence>
<dbReference type="EMBL" id="OV725079">
    <property type="protein sequence ID" value="CAH1396066.1"/>
    <property type="molecule type" value="Genomic_DNA"/>
</dbReference>
<accession>A0A9P0H657</accession>
<feature type="compositionally biased region" description="Polar residues" evidence="1">
    <location>
        <begin position="1"/>
        <end position="10"/>
    </location>
</feature>
<evidence type="ECO:0000313" key="4">
    <source>
        <dbReference type="Proteomes" id="UP001152798"/>
    </source>
</evidence>
<dbReference type="AlphaFoldDB" id="A0A9P0H657"/>
<organism evidence="3 4">
    <name type="scientific">Nezara viridula</name>
    <name type="common">Southern green stink bug</name>
    <name type="synonym">Cimex viridulus</name>
    <dbReference type="NCBI Taxonomy" id="85310"/>
    <lineage>
        <taxon>Eukaryota</taxon>
        <taxon>Metazoa</taxon>
        <taxon>Ecdysozoa</taxon>
        <taxon>Arthropoda</taxon>
        <taxon>Hexapoda</taxon>
        <taxon>Insecta</taxon>
        <taxon>Pterygota</taxon>
        <taxon>Neoptera</taxon>
        <taxon>Paraneoptera</taxon>
        <taxon>Hemiptera</taxon>
        <taxon>Heteroptera</taxon>
        <taxon>Panheteroptera</taxon>
        <taxon>Pentatomomorpha</taxon>
        <taxon>Pentatomoidea</taxon>
        <taxon>Pentatomidae</taxon>
        <taxon>Pentatominae</taxon>
        <taxon>Nezara</taxon>
    </lineage>
</organism>
<sequence>MPTSAGNNCQEPARSSPPRTSPYKNNRELRIVGQLKRILKRQPVRAVPNLYSAAVIVWIMSLSSHTLAVSRCQSVPFSRSSRF</sequence>